<name>A0ABD3FEF5_9STRA</name>
<reference evidence="2 3" key="1">
    <citation type="submission" date="2024-09" db="EMBL/GenBank/DDBJ databases">
        <title>Genome sequencing and assembly of Phytophthora oleae, isolate VK10A, causative agent of rot of olive drupes.</title>
        <authorList>
            <person name="Conti Taguali S."/>
            <person name="Riolo M."/>
            <person name="La Spada F."/>
            <person name="Cacciola S.O."/>
            <person name="Dionisio G."/>
        </authorList>
    </citation>
    <scope>NUCLEOTIDE SEQUENCE [LARGE SCALE GENOMIC DNA]</scope>
    <source>
        <strain evidence="2 3">VK10A</strain>
    </source>
</reference>
<keyword evidence="1" id="KW-1133">Transmembrane helix</keyword>
<organism evidence="2 3">
    <name type="scientific">Phytophthora oleae</name>
    <dbReference type="NCBI Taxonomy" id="2107226"/>
    <lineage>
        <taxon>Eukaryota</taxon>
        <taxon>Sar</taxon>
        <taxon>Stramenopiles</taxon>
        <taxon>Oomycota</taxon>
        <taxon>Peronosporomycetes</taxon>
        <taxon>Peronosporales</taxon>
        <taxon>Peronosporaceae</taxon>
        <taxon>Phytophthora</taxon>
    </lineage>
</organism>
<feature type="transmembrane region" description="Helical" evidence="1">
    <location>
        <begin position="97"/>
        <end position="116"/>
    </location>
</feature>
<dbReference type="Proteomes" id="UP001632037">
    <property type="component" value="Unassembled WGS sequence"/>
</dbReference>
<evidence type="ECO:0000313" key="3">
    <source>
        <dbReference type="Proteomes" id="UP001632037"/>
    </source>
</evidence>
<dbReference type="AlphaFoldDB" id="A0ABD3FEF5"/>
<gene>
    <name evidence="2" type="ORF">V7S43_010430</name>
</gene>
<sequence>MWFNLGIHEMATLPNAFALSTDKFVREVECGNWPSAAAANAARVARFKSIAKILNAKGVNKLMLSCASDAEGLADELMAKARLLGSETKTNANAADWISVAVVGVAMTAFVVVAVVKRTAGHATPNIENGDYALLATYG</sequence>
<keyword evidence="1" id="KW-0812">Transmembrane</keyword>
<accession>A0ABD3FEF5</accession>
<keyword evidence="1" id="KW-0472">Membrane</keyword>
<evidence type="ECO:0000313" key="2">
    <source>
        <dbReference type="EMBL" id="KAL3664681.1"/>
    </source>
</evidence>
<keyword evidence="3" id="KW-1185">Reference proteome</keyword>
<proteinExistence type="predicted"/>
<dbReference type="EMBL" id="JBIMZQ010000023">
    <property type="protein sequence ID" value="KAL3664681.1"/>
    <property type="molecule type" value="Genomic_DNA"/>
</dbReference>
<comment type="caution">
    <text evidence="2">The sequence shown here is derived from an EMBL/GenBank/DDBJ whole genome shotgun (WGS) entry which is preliminary data.</text>
</comment>
<evidence type="ECO:0000256" key="1">
    <source>
        <dbReference type="SAM" id="Phobius"/>
    </source>
</evidence>
<protein>
    <submittedName>
        <fullName evidence="2">Uncharacterized protein</fullName>
    </submittedName>
</protein>